<dbReference type="Proteomes" id="UP000199663">
    <property type="component" value="Unassembled WGS sequence"/>
</dbReference>
<dbReference type="EMBL" id="FNQC01000006">
    <property type="protein sequence ID" value="SDZ12656.1"/>
    <property type="molecule type" value="Genomic_DNA"/>
</dbReference>
<sequence>MNLKSTLVLLSLFGMFLLTLSIVKSNAFSGNDFLNQKEASQLVNMPDIIGPDRVCLVVGNVLEEFFGAGIPSIDFYQWKVTGPNGVVLRLASGGPALQTFPFTFSELGEHTIELKVRRGVVQDFFTKIKKVNVVKGAKVLLKENYDLCGSAGLNLMAIDPLTPNIGEFVFEWTDADGNTVGNANNIAISNTGNYQVRYYFVNTLGNPECENIVKTEVSEALSFSLSSNKPIACPEDFIQISSSLPLFGKWSYQKNGIGTAVSMGSSKNLGFRPSVDLDGYGDYTISLSIENPDLPGCEITNSLNIKYNPSPSYDVIVAEPASGCSAADGSLTITAFTDLDQLYYEIDPLTISSPISLQAGQSFKFEGLQSGVYSFVGNLGGCPFNQAFVVPLANIPPELEFSIEGVYDEICTPTGKNLGGFKVTRPNGTTDAFYNLIDEMGDLTRSGVIQKDTDLIIEVRGGTYYFELFKEEECAFPRIEEIKILGLPQVDLPEVDDFNICGSYDFIPLSGDNVFFTLTDPSGGVSTNPKGTPFTLALPGLYTLLATHNSDPEFCPRQQEFTVSLISAVDFEVEFFNQDCVGNQTYRADLKNKPLNEVLIRWFNELDEEIGTGLEMYPVSYGIYKLDVQPINSFACPIPPKEFEVKRPVLQVDVELSATPLCPFGPGAIIDMDTDFDEVDRIDWVYFDLDNNQVELTGEQNKRSITVTDEGLYEAIVWNRFDCELGREIITIKKSTNLVNFDIEPVYTVCERFEVGPTTNEDLTFTITYPDGQQTIINSQETFTLNQEGSYTIRGESNDVNNLVCPNEKIFEVFIVSPIDFEPKLIDQTCIGQFTFEADIFGTDSTLALFTWRNENDQVVGDQQLFISSIPGNYSLEVQPKGSMPCDIQPKSFEIIKPVLELDVFLNAGSLCPEADFAVLVVEADFTSVAKIEWWFTDINGNQSALDQLNKQEISAFNEGTYEVRVFNALGCPLGEDRVLVLRSTDTVRPQVEEKYLICAQYEIGETINPGVFSNYNWFLNDSLVSNSANYKPQLVGEYSLVVNSGEGCEYSVAFTVEEECELKLVLPSAIRPGDPERGFLIFTNYLVDEMEVWVFNKWGTLVFHCENKSLISEESTCFWDGMIDGEKIPNGAYAIKIAFKNIEKNINKTLLKTILVVD</sequence>
<gene>
    <name evidence="1" type="ORF">SAMN05444412_10688</name>
</gene>
<evidence type="ECO:0000313" key="1">
    <source>
        <dbReference type="EMBL" id="SDZ12656.1"/>
    </source>
</evidence>
<name>A0A1H3QGX8_9BACT</name>
<proteinExistence type="predicted"/>
<protein>
    <submittedName>
        <fullName evidence="1">Uncharacterized protein</fullName>
    </submittedName>
</protein>
<comment type="caution">
    <text evidence="1">The sequence shown here is derived from an EMBL/GenBank/DDBJ whole genome shotgun (WGS) entry which is preliminary data.</text>
</comment>
<evidence type="ECO:0000313" key="2">
    <source>
        <dbReference type="Proteomes" id="UP000199663"/>
    </source>
</evidence>
<reference evidence="1 2" key="1">
    <citation type="submission" date="2016-10" db="EMBL/GenBank/DDBJ databases">
        <authorList>
            <person name="Varghese N."/>
            <person name="Submissions S."/>
        </authorList>
    </citation>
    <scope>NUCLEOTIDE SEQUENCE [LARGE SCALE GENOMIC DNA]</scope>
    <source>
        <strain evidence="1 2">DSM 17997</strain>
    </source>
</reference>
<accession>A0A1H3QGX8</accession>
<dbReference type="RefSeq" id="WP_019597505.1">
    <property type="nucleotide sequence ID" value="NZ_FNQC01000006.1"/>
</dbReference>
<keyword evidence="2" id="KW-1185">Reference proteome</keyword>
<organism evidence="1 2">
    <name type="scientific">Rhodonellum ikkaensis</name>
    <dbReference type="NCBI Taxonomy" id="336829"/>
    <lineage>
        <taxon>Bacteria</taxon>
        <taxon>Pseudomonadati</taxon>
        <taxon>Bacteroidota</taxon>
        <taxon>Cytophagia</taxon>
        <taxon>Cytophagales</taxon>
        <taxon>Cytophagaceae</taxon>
        <taxon>Rhodonellum</taxon>
    </lineage>
</organism>